<dbReference type="Pfam" id="PF02770">
    <property type="entry name" value="Acyl-CoA_dh_M"/>
    <property type="match status" value="1"/>
</dbReference>
<dbReference type="FunFam" id="2.40.110.10:FF:000001">
    <property type="entry name" value="Acyl-CoA dehydrogenase, mitochondrial"/>
    <property type="match status" value="1"/>
</dbReference>
<dbReference type="GO" id="GO:0050660">
    <property type="term" value="F:flavin adenine dinucleotide binding"/>
    <property type="evidence" value="ECO:0007669"/>
    <property type="project" value="InterPro"/>
</dbReference>
<dbReference type="InterPro" id="IPR037069">
    <property type="entry name" value="AcylCoA_DH/ox_N_sf"/>
</dbReference>
<dbReference type="FunFam" id="1.20.140.10:FF:000019">
    <property type="entry name" value="Acyl-CoA dehydrogenase"/>
    <property type="match status" value="1"/>
</dbReference>
<reference evidence="12 13" key="1">
    <citation type="submission" date="2017-04" db="EMBL/GenBank/DDBJ databases">
        <title>The whole genome sequencing and assembly of Halobacillus mangrovi strain.</title>
        <authorList>
            <person name="Lee S.-J."/>
            <person name="Park M.-K."/>
            <person name="Kim J.-Y."/>
            <person name="Lee Y.-J."/>
            <person name="Yi H."/>
            <person name="Bahn Y.-S."/>
            <person name="Kim J.F."/>
            <person name="Lee D.-W."/>
        </authorList>
    </citation>
    <scope>NUCLEOTIDE SEQUENCE [LARGE SCALE GENOMIC DNA]</scope>
    <source>
        <strain evidence="12 13">KTB 131</strain>
    </source>
</reference>
<dbReference type="SUPFAM" id="SSF47203">
    <property type="entry name" value="Acyl-CoA dehydrogenase C-terminal domain-like"/>
    <property type="match status" value="1"/>
</dbReference>
<evidence type="ECO:0000256" key="4">
    <source>
        <dbReference type="ARBA" id="ARBA00022827"/>
    </source>
</evidence>
<evidence type="ECO:0000256" key="5">
    <source>
        <dbReference type="ARBA" id="ARBA00023002"/>
    </source>
</evidence>
<evidence type="ECO:0000256" key="6">
    <source>
        <dbReference type="ARBA" id="ARBA00052546"/>
    </source>
</evidence>
<dbReference type="SUPFAM" id="SSF56645">
    <property type="entry name" value="Acyl-CoA dehydrogenase NM domain-like"/>
    <property type="match status" value="1"/>
</dbReference>
<dbReference type="KEGG" id="hmn:HM131_16930"/>
<feature type="domain" description="Acyl-CoA dehydrogenase-like C-terminal" evidence="11">
    <location>
        <begin position="461"/>
        <end position="557"/>
    </location>
</feature>
<dbReference type="PANTHER" id="PTHR43884">
    <property type="entry name" value="ACYL-COA DEHYDROGENASE"/>
    <property type="match status" value="1"/>
</dbReference>
<evidence type="ECO:0000259" key="9">
    <source>
        <dbReference type="Pfam" id="PF02770"/>
    </source>
</evidence>
<evidence type="ECO:0000313" key="13">
    <source>
        <dbReference type="Proteomes" id="UP000192527"/>
    </source>
</evidence>
<dbReference type="InterPro" id="IPR046373">
    <property type="entry name" value="Acyl-CoA_Oxase/DH_mid-dom_sf"/>
</dbReference>
<dbReference type="Pfam" id="PF21263">
    <property type="entry name" value="Acyl-CoA-dh_C"/>
    <property type="match status" value="1"/>
</dbReference>
<keyword evidence="13" id="KW-1185">Reference proteome</keyword>
<evidence type="ECO:0000259" key="10">
    <source>
        <dbReference type="Pfam" id="PF02771"/>
    </source>
</evidence>
<accession>A0A1W5ZYJ0</accession>
<dbReference type="Pfam" id="PF00441">
    <property type="entry name" value="Acyl-CoA_dh_1"/>
    <property type="match status" value="1"/>
</dbReference>
<feature type="domain" description="Acyl-CoA oxidase/dehydrogenase middle" evidence="9">
    <location>
        <begin position="146"/>
        <end position="239"/>
    </location>
</feature>
<dbReference type="Gene3D" id="2.40.110.10">
    <property type="entry name" value="Butyryl-CoA Dehydrogenase, subunit A, domain 2"/>
    <property type="match status" value="1"/>
</dbReference>
<keyword evidence="4 7" id="KW-0274">FAD</keyword>
<keyword evidence="5 7" id="KW-0560">Oxidoreductase</keyword>
<comment type="similarity">
    <text evidence="2 7">Belongs to the acyl-CoA dehydrogenase family.</text>
</comment>
<keyword evidence="3 7" id="KW-0285">Flavoprotein</keyword>
<feature type="domain" description="Acyl-CoA dehydrogenase/oxidase N-terminal" evidence="10">
    <location>
        <begin position="30"/>
        <end position="142"/>
    </location>
</feature>
<dbReference type="Proteomes" id="UP000192527">
    <property type="component" value="Chromosome"/>
</dbReference>
<dbReference type="GO" id="GO:0003995">
    <property type="term" value="F:acyl-CoA dehydrogenase activity"/>
    <property type="evidence" value="ECO:0007669"/>
    <property type="project" value="InterPro"/>
</dbReference>
<gene>
    <name evidence="12" type="ORF">HM131_16930</name>
</gene>
<dbReference type="InterPro" id="IPR009075">
    <property type="entry name" value="AcylCo_DH/oxidase_C"/>
</dbReference>
<dbReference type="InterPro" id="IPR049426">
    <property type="entry name" value="Acyl-CoA-dh-like_C"/>
</dbReference>
<evidence type="ECO:0000313" key="12">
    <source>
        <dbReference type="EMBL" id="ARI78415.1"/>
    </source>
</evidence>
<comment type="cofactor">
    <cofactor evidence="1 7">
        <name>FAD</name>
        <dbReference type="ChEBI" id="CHEBI:57692"/>
    </cofactor>
</comment>
<dbReference type="Gene3D" id="1.20.140.10">
    <property type="entry name" value="Butyryl-CoA Dehydrogenase, subunit A, domain 3"/>
    <property type="match status" value="2"/>
</dbReference>
<dbReference type="PROSITE" id="PS00072">
    <property type="entry name" value="ACYL_COA_DH_1"/>
    <property type="match status" value="1"/>
</dbReference>
<dbReference type="FunFam" id="1.10.540.10:FF:000001">
    <property type="entry name" value="Very long-chain-specific acyl-CoA dehydrogenase, mitochondrial"/>
    <property type="match status" value="1"/>
</dbReference>
<feature type="domain" description="Acyl-CoA dehydrogenase/oxidase C-terminal" evidence="8">
    <location>
        <begin position="251"/>
        <end position="412"/>
    </location>
</feature>
<dbReference type="EMBL" id="CP020772">
    <property type="protein sequence ID" value="ARI78415.1"/>
    <property type="molecule type" value="Genomic_DNA"/>
</dbReference>
<dbReference type="InterPro" id="IPR006091">
    <property type="entry name" value="Acyl-CoA_Oxase/DH_mid-dom"/>
</dbReference>
<dbReference type="InterPro" id="IPR013786">
    <property type="entry name" value="AcylCoA_DH/ox_N"/>
</dbReference>
<dbReference type="Pfam" id="PF02771">
    <property type="entry name" value="Acyl-CoA_dh_N"/>
    <property type="match status" value="1"/>
</dbReference>
<protein>
    <submittedName>
        <fullName evidence="12">Acyl-CoA dehydrogenase</fullName>
    </submittedName>
</protein>
<evidence type="ECO:0000256" key="3">
    <source>
        <dbReference type="ARBA" id="ARBA00022630"/>
    </source>
</evidence>
<dbReference type="InterPro" id="IPR006089">
    <property type="entry name" value="Acyl-CoA_DH_CS"/>
</dbReference>
<dbReference type="AlphaFoldDB" id="A0A1W5ZYJ0"/>
<dbReference type="STRING" id="402384.HM131_16930"/>
<name>A0A1W5ZYJ0_9BACI</name>
<organism evidence="12 13">
    <name type="scientific">Halobacillus mangrovi</name>
    <dbReference type="NCBI Taxonomy" id="402384"/>
    <lineage>
        <taxon>Bacteria</taxon>
        <taxon>Bacillati</taxon>
        <taxon>Bacillota</taxon>
        <taxon>Bacilli</taxon>
        <taxon>Bacillales</taxon>
        <taxon>Bacillaceae</taxon>
        <taxon>Halobacillus</taxon>
    </lineage>
</organism>
<comment type="catalytic activity">
    <reaction evidence="6">
        <text>a 2,3-saturated acyl-CoA + A = a 2,3-dehydroacyl-CoA + AH2</text>
        <dbReference type="Rhea" id="RHEA:48608"/>
        <dbReference type="ChEBI" id="CHEBI:13193"/>
        <dbReference type="ChEBI" id="CHEBI:17499"/>
        <dbReference type="ChEBI" id="CHEBI:60015"/>
        <dbReference type="ChEBI" id="CHEBI:65111"/>
    </reaction>
</comment>
<evidence type="ECO:0000256" key="2">
    <source>
        <dbReference type="ARBA" id="ARBA00009347"/>
    </source>
</evidence>
<dbReference type="RefSeq" id="WP_085030874.1">
    <property type="nucleotide sequence ID" value="NZ_CP020772.1"/>
</dbReference>
<dbReference type="Gene3D" id="1.10.540.10">
    <property type="entry name" value="Acyl-CoA dehydrogenase/oxidase, N-terminal domain"/>
    <property type="match status" value="1"/>
</dbReference>
<evidence type="ECO:0000256" key="1">
    <source>
        <dbReference type="ARBA" id="ARBA00001974"/>
    </source>
</evidence>
<evidence type="ECO:0000256" key="7">
    <source>
        <dbReference type="RuleBase" id="RU362125"/>
    </source>
</evidence>
<evidence type="ECO:0000259" key="8">
    <source>
        <dbReference type="Pfam" id="PF00441"/>
    </source>
</evidence>
<evidence type="ECO:0000259" key="11">
    <source>
        <dbReference type="Pfam" id="PF21263"/>
    </source>
</evidence>
<dbReference type="OrthoDB" id="9802447at2"/>
<dbReference type="InterPro" id="IPR009100">
    <property type="entry name" value="AcylCoA_DH/oxidase_NM_dom_sf"/>
</dbReference>
<proteinExistence type="inferred from homology"/>
<dbReference type="PANTHER" id="PTHR43884:SF12">
    <property type="entry name" value="ISOVALERYL-COA DEHYDROGENASE, MITOCHONDRIAL-RELATED"/>
    <property type="match status" value="1"/>
</dbReference>
<sequence length="590" mass="65129">MYSIKHSVKGGEFLIGNISPESAFTPEDRSEEHKMFASTARQFISREIHPHQQRIENGDYAFVAEQMKKAGEMGLLGHSIPERFGGLGLDKITKGIVGEALGNAGGYSVAHSNHTCIATLPITYFGTEKQKEKYLPKLASGEFLGAYCLTEPDAGSDALSSKTTAVLNEEGTHYVLNGTKLYITNASFADTFIVYAKVDSEHFTAFIVEKGFEGLSIGPEEDKMGIKGSSTCSVVLEDCLVPVENMLGEVGKGHLIALNVLNLGRFNLGFATTGAAKYSLNLAIQHTTERRQFGRSIAEFSATKEKIAQMSARIYGTESLLYRTAGHIEAVLGEHYETGDHKTVAKAMNEHALESAICKIMGSETLDEVVDESLQLHGGAGFIKEYPIEQAYRDSRINRIFEGTNEINRLLIPGNFFKKVARGEIDGLTTVEKAEHSLKNSLYKNVSGPLEPLQEAVALFKNLFLVSAGAAYRLHGESIQQEQELLMKLANLAIAVYESESVVLRTMKAIMSSNSEAELKTKLSYSVIERNALNIQRDTNYILSAVFKGEERKKTLRNIAVLLSEYQWEDAIERNRSIAETMIEEKQYKS</sequence>
<dbReference type="InterPro" id="IPR036250">
    <property type="entry name" value="AcylCo_DH-like_C"/>
</dbReference>